<keyword evidence="2" id="KW-0812">Transmembrane</keyword>
<sequence length="629" mass="69364">MSLDDSSQRNLDKVGGIIATGIFGICLIMHVWRWLYYKCHPLAATSIYLILRTVGWLLTFIGAFKDDALLNKRGYIVNSLAFWLFVLGSFLLAVKWDASRRAVKSTKRSYGAIVVAILACLVMGALEAAGQITWLNDPEGDPSTVLKIAEVGFVVLTGINALFAVYFNFKEGNMYQRPSVRWTFFITAALILARSVFWMLVGLHAIKFTESKRQIFLYCLGTSFEMLAALLWGFSPASKHLKPHSNVDFEETPVAKPVASSIKPLRGEPASPVHRLSESDPQNGVKDKDNRSDSASRQESIAGSNSYYGTSGRPGAYGSYSSTYNSNVPAGTVGTSGSYSSPYVQNQSHDNSPFVSNPWTEQTQPAGTSTNVTSSPSMPATMYDSRPSSYGTQAVPMMPVAQYPSPAPFVVSNQPNMQRQSMQQMPTQQQQYIQPSPVQNVPLQRYSVQQIHPQQYQQQQPMQLQEQQSFQRISMQPMPQQQQQMVIPPPVEHHYSLPPQPQQQSMQQPMYIQGTPPDRQSVLAAPPVHVLPGQTVSFASPAQVHQIAASPQHPPIVRTPYPPAPANIQGYGPHTETSTSTSTPAFHDDYFRTTEANSSIASMQNTQPPHVVTAQPQHHASTPPPAQPE</sequence>
<name>A0A9W7Y0H2_9FUNG</name>
<dbReference type="OrthoDB" id="5564662at2759"/>
<keyword evidence="4" id="KW-1185">Reference proteome</keyword>
<feature type="compositionally biased region" description="Basic and acidic residues" evidence="1">
    <location>
        <begin position="285"/>
        <end position="296"/>
    </location>
</feature>
<evidence type="ECO:0000256" key="1">
    <source>
        <dbReference type="SAM" id="MobiDB-lite"/>
    </source>
</evidence>
<feature type="compositionally biased region" description="Polar residues" evidence="1">
    <location>
        <begin position="600"/>
        <end position="620"/>
    </location>
</feature>
<evidence type="ECO:0000256" key="2">
    <source>
        <dbReference type="SAM" id="Phobius"/>
    </source>
</evidence>
<keyword evidence="2" id="KW-0472">Membrane</keyword>
<feature type="transmembrane region" description="Helical" evidence="2">
    <location>
        <begin position="76"/>
        <end position="98"/>
    </location>
</feature>
<dbReference type="EMBL" id="JANBOJ010000096">
    <property type="protein sequence ID" value="KAJ1722751.1"/>
    <property type="molecule type" value="Genomic_DNA"/>
</dbReference>
<evidence type="ECO:0000313" key="3">
    <source>
        <dbReference type="EMBL" id="KAJ1722751.1"/>
    </source>
</evidence>
<evidence type="ECO:0000313" key="4">
    <source>
        <dbReference type="Proteomes" id="UP001149813"/>
    </source>
</evidence>
<dbReference type="Proteomes" id="UP001149813">
    <property type="component" value="Unassembled WGS sequence"/>
</dbReference>
<feature type="region of interest" description="Disordered" evidence="1">
    <location>
        <begin position="258"/>
        <end position="308"/>
    </location>
</feature>
<feature type="region of interest" description="Disordered" evidence="1">
    <location>
        <begin position="339"/>
        <end position="387"/>
    </location>
</feature>
<feature type="transmembrane region" description="Helical" evidence="2">
    <location>
        <begin position="181"/>
        <end position="203"/>
    </location>
</feature>
<accession>A0A9W7Y0H2</accession>
<proteinExistence type="predicted"/>
<feature type="transmembrane region" description="Helical" evidence="2">
    <location>
        <begin position="42"/>
        <end position="64"/>
    </location>
</feature>
<reference evidence="3" key="1">
    <citation type="submission" date="2022-07" db="EMBL/GenBank/DDBJ databases">
        <title>Phylogenomic reconstructions and comparative analyses of Kickxellomycotina fungi.</title>
        <authorList>
            <person name="Reynolds N.K."/>
            <person name="Stajich J.E."/>
            <person name="Barry K."/>
            <person name="Grigoriev I.V."/>
            <person name="Crous P."/>
            <person name="Smith M.E."/>
        </authorList>
    </citation>
    <scope>NUCLEOTIDE SEQUENCE</scope>
    <source>
        <strain evidence="3">NBRC 32514</strain>
    </source>
</reference>
<feature type="transmembrane region" description="Helical" evidence="2">
    <location>
        <begin position="110"/>
        <end position="128"/>
    </location>
</feature>
<feature type="compositionally biased region" description="Polar residues" evidence="1">
    <location>
        <begin position="339"/>
        <end position="378"/>
    </location>
</feature>
<gene>
    <name evidence="3" type="ORF">LPJ53_002849</name>
</gene>
<keyword evidence="2" id="KW-1133">Transmembrane helix</keyword>
<organism evidence="3 4">
    <name type="scientific">Coemansia erecta</name>
    <dbReference type="NCBI Taxonomy" id="147472"/>
    <lineage>
        <taxon>Eukaryota</taxon>
        <taxon>Fungi</taxon>
        <taxon>Fungi incertae sedis</taxon>
        <taxon>Zoopagomycota</taxon>
        <taxon>Kickxellomycotina</taxon>
        <taxon>Kickxellomycetes</taxon>
        <taxon>Kickxellales</taxon>
        <taxon>Kickxellaceae</taxon>
        <taxon>Coemansia</taxon>
    </lineage>
</organism>
<dbReference type="AlphaFoldDB" id="A0A9W7Y0H2"/>
<feature type="compositionally biased region" description="Polar residues" evidence="1">
    <location>
        <begin position="297"/>
        <end position="308"/>
    </location>
</feature>
<protein>
    <submittedName>
        <fullName evidence="3">Uncharacterized protein</fullName>
    </submittedName>
</protein>
<comment type="caution">
    <text evidence="3">The sequence shown here is derived from an EMBL/GenBank/DDBJ whole genome shotgun (WGS) entry which is preliminary data.</text>
</comment>
<feature type="transmembrane region" description="Helical" evidence="2">
    <location>
        <begin position="14"/>
        <end position="35"/>
    </location>
</feature>
<feature type="region of interest" description="Disordered" evidence="1">
    <location>
        <begin position="553"/>
        <end position="587"/>
    </location>
</feature>
<feature type="region of interest" description="Disordered" evidence="1">
    <location>
        <begin position="600"/>
        <end position="629"/>
    </location>
</feature>
<feature type="transmembrane region" description="Helical" evidence="2">
    <location>
        <begin position="148"/>
        <end position="169"/>
    </location>
</feature>